<gene>
    <name evidence="2" type="ORF">NEMVEDRAFT_v1g8495</name>
</gene>
<reference evidence="2 3" key="1">
    <citation type="journal article" date="2007" name="Science">
        <title>Sea anemone genome reveals ancestral eumetazoan gene repertoire and genomic organization.</title>
        <authorList>
            <person name="Putnam N.H."/>
            <person name="Srivastava M."/>
            <person name="Hellsten U."/>
            <person name="Dirks B."/>
            <person name="Chapman J."/>
            <person name="Salamov A."/>
            <person name="Terry A."/>
            <person name="Shapiro H."/>
            <person name="Lindquist E."/>
            <person name="Kapitonov V.V."/>
            <person name="Jurka J."/>
            <person name="Genikhovich G."/>
            <person name="Grigoriev I.V."/>
            <person name="Lucas S.M."/>
            <person name="Steele R.E."/>
            <person name="Finnerty J.R."/>
            <person name="Technau U."/>
            <person name="Martindale M.Q."/>
            <person name="Rokhsar D.S."/>
        </authorList>
    </citation>
    <scope>NUCLEOTIDE SEQUENCE [LARGE SCALE GENOMIC DNA]</scope>
    <source>
        <strain evidence="3">CH2 X CH6</strain>
    </source>
</reference>
<dbReference type="PANTHER" id="PTHR12429:SF14">
    <property type="entry name" value="NEURALIZED-LIKE PROTEIN 4"/>
    <property type="match status" value="1"/>
</dbReference>
<dbReference type="InterPro" id="IPR043136">
    <property type="entry name" value="B30.2/SPRY_sf"/>
</dbReference>
<evidence type="ECO:0000313" key="3">
    <source>
        <dbReference type="Proteomes" id="UP000001593"/>
    </source>
</evidence>
<dbReference type="HOGENOM" id="CLU_2678112_0_0_1"/>
<dbReference type="Gene3D" id="2.60.120.920">
    <property type="match status" value="1"/>
</dbReference>
<protein>
    <recommendedName>
        <fullName evidence="1">NHR domain-containing protein</fullName>
    </recommendedName>
</protein>
<dbReference type="PROSITE" id="PS51065">
    <property type="entry name" value="NHR"/>
    <property type="match status" value="1"/>
</dbReference>
<feature type="non-terminal residue" evidence="2">
    <location>
        <position position="1"/>
    </location>
</feature>
<dbReference type="AlphaFoldDB" id="A7T3Q9"/>
<feature type="non-terminal residue" evidence="2">
    <location>
        <position position="75"/>
    </location>
</feature>
<dbReference type="eggNOG" id="KOG4625">
    <property type="taxonomic scope" value="Eukaryota"/>
</dbReference>
<keyword evidence="3" id="KW-1185">Reference proteome</keyword>
<dbReference type="Proteomes" id="UP000001593">
    <property type="component" value="Unassembled WGS sequence"/>
</dbReference>
<dbReference type="PhylomeDB" id="A7T3Q9"/>
<evidence type="ECO:0000313" key="2">
    <source>
        <dbReference type="EMBL" id="EDO29406.1"/>
    </source>
</evidence>
<feature type="domain" description="NHR" evidence="1">
    <location>
        <begin position="11"/>
        <end position="75"/>
    </location>
</feature>
<dbReference type="EMBL" id="DS470600">
    <property type="protein sequence ID" value="EDO29406.1"/>
    <property type="molecule type" value="Genomic_DNA"/>
</dbReference>
<name>A7T3Q9_NEMVE</name>
<proteinExistence type="predicted"/>
<evidence type="ECO:0000259" key="1">
    <source>
        <dbReference type="PROSITE" id="PS51065"/>
    </source>
</evidence>
<dbReference type="Pfam" id="PF07177">
    <property type="entry name" value="Neuralized"/>
    <property type="match status" value="1"/>
</dbReference>
<dbReference type="InterPro" id="IPR037962">
    <property type="entry name" value="Neuralized"/>
</dbReference>
<dbReference type="PANTHER" id="PTHR12429">
    <property type="entry name" value="NEURALIZED"/>
    <property type="match status" value="1"/>
</dbReference>
<organism evidence="2 3">
    <name type="scientific">Nematostella vectensis</name>
    <name type="common">Starlet sea anemone</name>
    <dbReference type="NCBI Taxonomy" id="45351"/>
    <lineage>
        <taxon>Eukaryota</taxon>
        <taxon>Metazoa</taxon>
        <taxon>Cnidaria</taxon>
        <taxon>Anthozoa</taxon>
        <taxon>Hexacorallia</taxon>
        <taxon>Actiniaria</taxon>
        <taxon>Edwardsiidae</taxon>
        <taxon>Nematostella</taxon>
    </lineage>
</organism>
<accession>A7T3Q9</accession>
<dbReference type="InParanoid" id="A7T3Q9"/>
<dbReference type="InterPro" id="IPR006573">
    <property type="entry name" value="NHR_dom"/>
</dbReference>
<sequence length="75" mass="8527">ASTAAVPNDNWFTFSSFHGDQVVISHDHRNAIRVNPLVEFNNAIVMSQRPLRDDEMFEIIIEKQVDRWSGSLEAG</sequence>